<dbReference type="Proteomes" id="UP000248887">
    <property type="component" value="Unassembled WGS sequence"/>
</dbReference>
<reference evidence="1 2" key="1">
    <citation type="submission" date="2017-08" db="EMBL/GenBank/DDBJ databases">
        <title>Infants hospitalized years apart are colonized by the same room-sourced microbial strains.</title>
        <authorList>
            <person name="Brooks B."/>
            <person name="Olm M.R."/>
            <person name="Firek B.A."/>
            <person name="Baker R."/>
            <person name="Thomas B.C."/>
            <person name="Morowitz M.J."/>
            <person name="Banfield J.F."/>
        </authorList>
    </citation>
    <scope>NUCLEOTIDE SEQUENCE [LARGE SCALE GENOMIC DNA]</scope>
    <source>
        <strain evidence="1">S2_005_001_R2_27</strain>
    </source>
</reference>
<evidence type="ECO:0000313" key="2">
    <source>
        <dbReference type="Proteomes" id="UP000248887"/>
    </source>
</evidence>
<dbReference type="AlphaFoldDB" id="A0A2W5T394"/>
<proteinExistence type="predicted"/>
<organism evidence="1 2">
    <name type="scientific">Ancylobacter novellus</name>
    <name type="common">Thiobacillus novellus</name>
    <dbReference type="NCBI Taxonomy" id="921"/>
    <lineage>
        <taxon>Bacteria</taxon>
        <taxon>Pseudomonadati</taxon>
        <taxon>Pseudomonadota</taxon>
        <taxon>Alphaproteobacteria</taxon>
        <taxon>Hyphomicrobiales</taxon>
        <taxon>Xanthobacteraceae</taxon>
        <taxon>Ancylobacter</taxon>
    </lineage>
</organism>
<protein>
    <submittedName>
        <fullName evidence="1">Uncharacterized protein</fullName>
    </submittedName>
</protein>
<gene>
    <name evidence="1" type="ORF">DI549_14605</name>
</gene>
<name>A0A2W5T394_ANCNO</name>
<evidence type="ECO:0000313" key="1">
    <source>
        <dbReference type="EMBL" id="PZQ81240.1"/>
    </source>
</evidence>
<comment type="caution">
    <text evidence="1">The sequence shown here is derived from an EMBL/GenBank/DDBJ whole genome shotgun (WGS) entry which is preliminary data.</text>
</comment>
<dbReference type="EMBL" id="QFQD01000049">
    <property type="protein sequence ID" value="PZQ81240.1"/>
    <property type="molecule type" value="Genomic_DNA"/>
</dbReference>
<sequence length="79" mass="8467">MPHGDFDVVTLSPSTVRVMHKTAHHIYEFAVIDDGCGRRVVSSGPSIVFGREGELAAWDLVAAAERVASDTARQTGVTD</sequence>
<accession>A0A2W5T394</accession>